<dbReference type="PANTHER" id="PTHR42877">
    <property type="entry name" value="L-ORNITHINE N(5)-MONOOXYGENASE-RELATED"/>
    <property type="match status" value="1"/>
</dbReference>
<keyword evidence="5" id="KW-0521">NADP</keyword>
<dbReference type="InterPro" id="IPR051209">
    <property type="entry name" value="FAD-bind_Monooxygenase_sf"/>
</dbReference>
<evidence type="ECO:0000256" key="5">
    <source>
        <dbReference type="ARBA" id="ARBA00022857"/>
    </source>
</evidence>
<comment type="caution">
    <text evidence="8">The sequence shown here is derived from an EMBL/GenBank/DDBJ whole genome shotgun (WGS) entry which is preliminary data.</text>
</comment>
<dbReference type="PANTHER" id="PTHR42877:SF4">
    <property type="entry name" value="FAD_NAD(P)-BINDING DOMAIN-CONTAINING PROTEIN-RELATED"/>
    <property type="match status" value="1"/>
</dbReference>
<evidence type="ECO:0000256" key="4">
    <source>
        <dbReference type="ARBA" id="ARBA00022827"/>
    </source>
</evidence>
<dbReference type="EMBL" id="VUOB01000029">
    <property type="protein sequence ID" value="KAA2261346.1"/>
    <property type="molecule type" value="Genomic_DNA"/>
</dbReference>
<evidence type="ECO:0000313" key="9">
    <source>
        <dbReference type="Proteomes" id="UP000323454"/>
    </source>
</evidence>
<keyword evidence="7" id="KW-0503">Monooxygenase</keyword>
<comment type="similarity">
    <text evidence="2">Belongs to the FAD-binding monooxygenase family.</text>
</comment>
<evidence type="ECO:0000256" key="6">
    <source>
        <dbReference type="ARBA" id="ARBA00023002"/>
    </source>
</evidence>
<dbReference type="GO" id="GO:0004499">
    <property type="term" value="F:N,N-dimethylaniline monooxygenase activity"/>
    <property type="evidence" value="ECO:0007669"/>
    <property type="project" value="InterPro"/>
</dbReference>
<keyword evidence="6" id="KW-0560">Oxidoreductase</keyword>
<protein>
    <submittedName>
        <fullName evidence="8">NAD(P)/FAD-dependent oxidoreductase</fullName>
    </submittedName>
</protein>
<name>A0A5B2XDP4_9PSEU</name>
<dbReference type="Gene3D" id="3.50.50.60">
    <property type="entry name" value="FAD/NAD(P)-binding domain"/>
    <property type="match status" value="2"/>
</dbReference>
<dbReference type="AlphaFoldDB" id="A0A5B2XDP4"/>
<evidence type="ECO:0000256" key="3">
    <source>
        <dbReference type="ARBA" id="ARBA00022630"/>
    </source>
</evidence>
<dbReference type="InterPro" id="IPR036188">
    <property type="entry name" value="FAD/NAD-bd_sf"/>
</dbReference>
<dbReference type="Pfam" id="PF00743">
    <property type="entry name" value="FMO-like"/>
    <property type="match status" value="1"/>
</dbReference>
<organism evidence="8 9">
    <name type="scientific">Solihabitans fulvus</name>
    <dbReference type="NCBI Taxonomy" id="1892852"/>
    <lineage>
        <taxon>Bacteria</taxon>
        <taxon>Bacillati</taxon>
        <taxon>Actinomycetota</taxon>
        <taxon>Actinomycetes</taxon>
        <taxon>Pseudonocardiales</taxon>
        <taxon>Pseudonocardiaceae</taxon>
        <taxon>Solihabitans</taxon>
    </lineage>
</organism>
<dbReference type="FunFam" id="3.50.50.60:FF:000214">
    <property type="entry name" value="PROBABLE MONOOXYGENASE"/>
    <property type="match status" value="1"/>
</dbReference>
<keyword evidence="4" id="KW-0274">FAD</keyword>
<keyword evidence="9" id="KW-1185">Reference proteome</keyword>
<evidence type="ECO:0000256" key="1">
    <source>
        <dbReference type="ARBA" id="ARBA00001974"/>
    </source>
</evidence>
<dbReference type="RefSeq" id="WP_149850750.1">
    <property type="nucleotide sequence ID" value="NZ_VUOB01000029.1"/>
</dbReference>
<comment type="cofactor">
    <cofactor evidence="1">
        <name>FAD</name>
        <dbReference type="ChEBI" id="CHEBI:57692"/>
    </cofactor>
</comment>
<gene>
    <name evidence="8" type="ORF">F0L68_17510</name>
</gene>
<evidence type="ECO:0000256" key="2">
    <source>
        <dbReference type="ARBA" id="ARBA00010139"/>
    </source>
</evidence>
<dbReference type="Proteomes" id="UP000323454">
    <property type="component" value="Unassembled WGS sequence"/>
</dbReference>
<dbReference type="GO" id="GO:0050661">
    <property type="term" value="F:NADP binding"/>
    <property type="evidence" value="ECO:0007669"/>
    <property type="project" value="InterPro"/>
</dbReference>
<dbReference type="InterPro" id="IPR020946">
    <property type="entry name" value="Flavin_mOase-like"/>
</dbReference>
<keyword evidence="3" id="KW-0285">Flavoprotein</keyword>
<accession>A0A5B2XDP4</accession>
<reference evidence="8 9" key="2">
    <citation type="submission" date="2019-09" db="EMBL/GenBank/DDBJ databases">
        <authorList>
            <person name="Jin C."/>
        </authorList>
    </citation>
    <scope>NUCLEOTIDE SEQUENCE [LARGE SCALE GENOMIC DNA]</scope>
    <source>
        <strain evidence="8 9">AN110305</strain>
    </source>
</reference>
<sequence length="498" mass="56318">MRRNRATKVLIIGTGFSGLGMAIQLKKSGVDDFVLLEKAEDVGGTWRDNQYPGCACDIQSHMYSFSFELNPRWTRMFATQPEIWAYLRSLTEKYGLRRHIEFGAKVSGARWDEAARVWHVTTEQGDTYTAQSVVAGVGALHIPNVPALPGAERFQGKAFHSSNWDNDYDLTGKRVAVIGTGASAIQFVPEIAKQVASLHLFQRTPPWIMPKPDRPVPEWERRMFDLLPATQRLFRNALYWMLESRAVGFANPKLMTAAQGIAKRHMAKQVADPELRAKLTPDYTMGCKRVIISNNYFPALTRPNVSVVTDGVAEVREHSIVDTAGVEHEVDAIIYGTGFHVTDSFDYLDIVGRDGRNLAKEWREQGISTYYGITVSGFPNLYFLLGPNTGLGHNSVVFMIESQIRYVDQCLRLLDRDGAAALDVRPDVQRRFNREIQHQLRKGVWSQGGCTSWYLDAAGVNRTVWPGFTWRYWMRTRKLRAADYELVAPSRAPQLTPR</sequence>
<evidence type="ECO:0000256" key="7">
    <source>
        <dbReference type="ARBA" id="ARBA00023033"/>
    </source>
</evidence>
<dbReference type="GO" id="GO:0050660">
    <property type="term" value="F:flavin adenine dinucleotide binding"/>
    <property type="evidence" value="ECO:0007669"/>
    <property type="project" value="InterPro"/>
</dbReference>
<evidence type="ECO:0000313" key="8">
    <source>
        <dbReference type="EMBL" id="KAA2261346.1"/>
    </source>
</evidence>
<dbReference type="SUPFAM" id="SSF51905">
    <property type="entry name" value="FAD/NAD(P)-binding domain"/>
    <property type="match status" value="1"/>
</dbReference>
<proteinExistence type="inferred from homology"/>
<reference evidence="8 9" key="1">
    <citation type="submission" date="2019-09" db="EMBL/GenBank/DDBJ databases">
        <title>Goodfellowia gen. nov., a new genus of the Pseudonocardineae related to Actinoalloteichus, containing Goodfellowia coeruleoviolacea gen. nov., comb. nov. gen. nov., comb. nov.</title>
        <authorList>
            <person name="Labeda D."/>
        </authorList>
    </citation>
    <scope>NUCLEOTIDE SEQUENCE [LARGE SCALE GENOMIC DNA]</scope>
    <source>
        <strain evidence="8 9">AN110305</strain>
    </source>
</reference>
<dbReference type="OrthoDB" id="5168853at2"/>